<gene>
    <name evidence="1" type="ORF">QVD17_19621</name>
</gene>
<reference evidence="1" key="1">
    <citation type="journal article" date="2023" name="bioRxiv">
        <title>Improved chromosome-level genome assembly for marigold (Tagetes erecta).</title>
        <authorList>
            <person name="Jiang F."/>
            <person name="Yuan L."/>
            <person name="Wang S."/>
            <person name="Wang H."/>
            <person name="Xu D."/>
            <person name="Wang A."/>
            <person name="Fan W."/>
        </authorList>
    </citation>
    <scope>NUCLEOTIDE SEQUENCE</scope>
    <source>
        <strain evidence="1">WSJ</strain>
        <tissue evidence="1">Leaf</tissue>
    </source>
</reference>
<keyword evidence="2" id="KW-1185">Reference proteome</keyword>
<dbReference type="AlphaFoldDB" id="A0AAD8NXD2"/>
<evidence type="ECO:0000313" key="2">
    <source>
        <dbReference type="Proteomes" id="UP001229421"/>
    </source>
</evidence>
<evidence type="ECO:0000313" key="1">
    <source>
        <dbReference type="EMBL" id="KAK1424294.1"/>
    </source>
</evidence>
<organism evidence="1 2">
    <name type="scientific">Tagetes erecta</name>
    <name type="common">African marigold</name>
    <dbReference type="NCBI Taxonomy" id="13708"/>
    <lineage>
        <taxon>Eukaryota</taxon>
        <taxon>Viridiplantae</taxon>
        <taxon>Streptophyta</taxon>
        <taxon>Embryophyta</taxon>
        <taxon>Tracheophyta</taxon>
        <taxon>Spermatophyta</taxon>
        <taxon>Magnoliopsida</taxon>
        <taxon>eudicotyledons</taxon>
        <taxon>Gunneridae</taxon>
        <taxon>Pentapetalae</taxon>
        <taxon>asterids</taxon>
        <taxon>campanulids</taxon>
        <taxon>Asterales</taxon>
        <taxon>Asteraceae</taxon>
        <taxon>Asteroideae</taxon>
        <taxon>Heliantheae alliance</taxon>
        <taxon>Tageteae</taxon>
        <taxon>Tagetes</taxon>
    </lineage>
</organism>
<dbReference type="Proteomes" id="UP001229421">
    <property type="component" value="Unassembled WGS sequence"/>
</dbReference>
<protein>
    <submittedName>
        <fullName evidence="1">Uncharacterized protein</fullName>
    </submittedName>
</protein>
<sequence>MCVTYDAEVDWSAYGAEIQKGFALMAQNVDEGQIKRTEVDASKYPQLPDDVKDNFCSKACLHERQD</sequence>
<proteinExistence type="predicted"/>
<name>A0AAD8NXD2_TARER</name>
<dbReference type="EMBL" id="JAUHHV010000005">
    <property type="protein sequence ID" value="KAK1424294.1"/>
    <property type="molecule type" value="Genomic_DNA"/>
</dbReference>
<comment type="caution">
    <text evidence="1">The sequence shown here is derived from an EMBL/GenBank/DDBJ whole genome shotgun (WGS) entry which is preliminary data.</text>
</comment>
<accession>A0AAD8NXD2</accession>